<dbReference type="SUPFAM" id="SSF46785">
    <property type="entry name" value="Winged helix' DNA-binding domain"/>
    <property type="match status" value="1"/>
</dbReference>
<evidence type="ECO:0000256" key="2">
    <source>
        <dbReference type="ARBA" id="ARBA00023015"/>
    </source>
</evidence>
<accession>A0AB35U349</accession>
<evidence type="ECO:0000256" key="4">
    <source>
        <dbReference type="ARBA" id="ARBA00023163"/>
    </source>
</evidence>
<gene>
    <name evidence="6" type="ORF">MOZ60_09035</name>
</gene>
<dbReference type="GO" id="GO:0005829">
    <property type="term" value="C:cytosol"/>
    <property type="evidence" value="ECO:0007669"/>
    <property type="project" value="TreeGrafter"/>
</dbReference>
<keyword evidence="7" id="KW-1185">Reference proteome</keyword>
<comment type="similarity">
    <text evidence="1">Belongs to the LysR transcriptional regulatory family.</text>
</comment>
<dbReference type="SUPFAM" id="SSF53850">
    <property type="entry name" value="Periplasmic binding protein-like II"/>
    <property type="match status" value="1"/>
</dbReference>
<dbReference type="InterPro" id="IPR000847">
    <property type="entry name" value="LysR_HTH_N"/>
</dbReference>
<dbReference type="PANTHER" id="PTHR30419">
    <property type="entry name" value="HTH-TYPE TRANSCRIPTIONAL REGULATOR YBHD"/>
    <property type="match status" value="1"/>
</dbReference>
<comment type="caution">
    <text evidence="6">The sequence shown here is derived from an EMBL/GenBank/DDBJ whole genome shotgun (WGS) entry which is preliminary data.</text>
</comment>
<dbReference type="GO" id="GO:0003700">
    <property type="term" value="F:DNA-binding transcription factor activity"/>
    <property type="evidence" value="ECO:0007669"/>
    <property type="project" value="InterPro"/>
</dbReference>
<dbReference type="PROSITE" id="PS50931">
    <property type="entry name" value="HTH_LYSR"/>
    <property type="match status" value="1"/>
</dbReference>
<evidence type="ECO:0000313" key="7">
    <source>
        <dbReference type="Proteomes" id="UP001286174"/>
    </source>
</evidence>
<dbReference type="Gene3D" id="1.10.10.10">
    <property type="entry name" value="Winged helix-like DNA-binding domain superfamily/Winged helix DNA-binding domain"/>
    <property type="match status" value="1"/>
</dbReference>
<evidence type="ECO:0000256" key="1">
    <source>
        <dbReference type="ARBA" id="ARBA00009437"/>
    </source>
</evidence>
<evidence type="ECO:0000256" key="3">
    <source>
        <dbReference type="ARBA" id="ARBA00023125"/>
    </source>
</evidence>
<evidence type="ECO:0000259" key="5">
    <source>
        <dbReference type="PROSITE" id="PS50931"/>
    </source>
</evidence>
<organism evidence="6 7">
    <name type="scientific">Grylomicrobium aquisgranensis</name>
    <dbReference type="NCBI Taxonomy" id="2926318"/>
    <lineage>
        <taxon>Bacteria</taxon>
        <taxon>Bacillati</taxon>
        <taxon>Bacillota</taxon>
        <taxon>Erysipelotrichia</taxon>
        <taxon>Erysipelotrichales</taxon>
        <taxon>Erysipelotrichaceae</taxon>
        <taxon>Grylomicrobium</taxon>
    </lineage>
</organism>
<keyword evidence="2" id="KW-0805">Transcription regulation</keyword>
<reference evidence="6 7" key="1">
    <citation type="submission" date="2022-03" db="EMBL/GenBank/DDBJ databases">
        <title>Novel taxa within the pig intestine.</title>
        <authorList>
            <person name="Wylensek D."/>
            <person name="Bishof K."/>
            <person name="Afrizal A."/>
            <person name="Clavel T."/>
        </authorList>
    </citation>
    <scope>NUCLEOTIDE SEQUENCE [LARGE SCALE GENOMIC DNA]</scope>
    <source>
        <strain evidence="6 7">CLA-KB-P133</strain>
    </source>
</reference>
<dbReference type="Pfam" id="PF03466">
    <property type="entry name" value="LysR_substrate"/>
    <property type="match status" value="1"/>
</dbReference>
<dbReference type="FunFam" id="1.10.10.10:FF:000001">
    <property type="entry name" value="LysR family transcriptional regulator"/>
    <property type="match status" value="1"/>
</dbReference>
<protein>
    <submittedName>
        <fullName evidence="6">LysR family transcriptional regulator</fullName>
    </submittedName>
</protein>
<keyword evidence="3" id="KW-0238">DNA-binding</keyword>
<dbReference type="PANTHER" id="PTHR30419:SF8">
    <property type="entry name" value="NITROGEN ASSIMILATION TRANSCRIPTIONAL ACTIVATOR-RELATED"/>
    <property type="match status" value="1"/>
</dbReference>
<dbReference type="CDD" id="cd05466">
    <property type="entry name" value="PBP2_LTTR_substrate"/>
    <property type="match status" value="1"/>
</dbReference>
<dbReference type="InterPro" id="IPR005119">
    <property type="entry name" value="LysR_subst-bd"/>
</dbReference>
<dbReference type="Pfam" id="PF00126">
    <property type="entry name" value="HTH_1"/>
    <property type="match status" value="1"/>
</dbReference>
<dbReference type="InterPro" id="IPR050950">
    <property type="entry name" value="HTH-type_LysR_regulators"/>
</dbReference>
<dbReference type="InterPro" id="IPR036388">
    <property type="entry name" value="WH-like_DNA-bd_sf"/>
</dbReference>
<dbReference type="AlphaFoldDB" id="A0AB35U349"/>
<name>A0AB35U349_9FIRM</name>
<dbReference type="EMBL" id="JALBUR010000027">
    <property type="protein sequence ID" value="MDX8420237.1"/>
    <property type="molecule type" value="Genomic_DNA"/>
</dbReference>
<dbReference type="Proteomes" id="UP001286174">
    <property type="component" value="Unassembled WGS sequence"/>
</dbReference>
<dbReference type="GO" id="GO:0003677">
    <property type="term" value="F:DNA binding"/>
    <property type="evidence" value="ECO:0007669"/>
    <property type="project" value="UniProtKB-KW"/>
</dbReference>
<evidence type="ECO:0000313" key="6">
    <source>
        <dbReference type="EMBL" id="MDX8420237.1"/>
    </source>
</evidence>
<dbReference type="InterPro" id="IPR036390">
    <property type="entry name" value="WH_DNA-bd_sf"/>
</dbReference>
<sequence>MTMNIPLDYYRTFYYVAKYGSLTKAANALHANQPNVTRTMNKLEQNLSCRLMIRSNRGIVLTAEGRKLFAHVDRAMRQFDDAQKELNGDMQLEQGIITIGASETALNLLLLDVLKQFHYDYPHISLRILNHANPLALRSVEDGEADFAVLTTPHRKHPGFVSVPLLSYQEILVGGKSFTALSFQSLSLHDLESYSMISMSRETLSYQFHSDLFASHGALYHPDTEVATADQILPMVKHELGIAFLPEIMAREDLANGSIVQLHLQEEIPRRQIALVYDRHRPISPAARRLMDRLMALSKQNNAHEKRIW</sequence>
<dbReference type="RefSeq" id="WP_209451824.1">
    <property type="nucleotide sequence ID" value="NZ_JALBUR010000027.1"/>
</dbReference>
<keyword evidence="4" id="KW-0804">Transcription</keyword>
<proteinExistence type="inferred from homology"/>
<dbReference type="Gene3D" id="3.40.190.290">
    <property type="match status" value="1"/>
</dbReference>
<feature type="domain" description="HTH lysR-type" evidence="5">
    <location>
        <begin position="5"/>
        <end position="62"/>
    </location>
</feature>